<organism evidence="2 3">
    <name type="scientific">Dreissena polymorpha</name>
    <name type="common">Zebra mussel</name>
    <name type="synonym">Mytilus polymorpha</name>
    <dbReference type="NCBI Taxonomy" id="45954"/>
    <lineage>
        <taxon>Eukaryota</taxon>
        <taxon>Metazoa</taxon>
        <taxon>Spiralia</taxon>
        <taxon>Lophotrochozoa</taxon>
        <taxon>Mollusca</taxon>
        <taxon>Bivalvia</taxon>
        <taxon>Autobranchia</taxon>
        <taxon>Heteroconchia</taxon>
        <taxon>Euheterodonta</taxon>
        <taxon>Imparidentia</taxon>
        <taxon>Neoheterodontei</taxon>
        <taxon>Myida</taxon>
        <taxon>Dreissenoidea</taxon>
        <taxon>Dreissenidae</taxon>
        <taxon>Dreissena</taxon>
    </lineage>
</organism>
<reference evidence="2" key="2">
    <citation type="submission" date="2020-11" db="EMBL/GenBank/DDBJ databases">
        <authorList>
            <person name="McCartney M.A."/>
            <person name="Auch B."/>
            <person name="Kono T."/>
            <person name="Mallez S."/>
            <person name="Becker A."/>
            <person name="Gohl D.M."/>
            <person name="Silverstein K.A.T."/>
            <person name="Koren S."/>
            <person name="Bechman K.B."/>
            <person name="Herman A."/>
            <person name="Abrahante J.E."/>
            <person name="Garbe J."/>
        </authorList>
    </citation>
    <scope>NUCLEOTIDE SEQUENCE</scope>
    <source>
        <strain evidence="2">Duluth1</strain>
        <tissue evidence="2">Whole animal</tissue>
    </source>
</reference>
<dbReference type="Proteomes" id="UP000828390">
    <property type="component" value="Unassembled WGS sequence"/>
</dbReference>
<reference evidence="2" key="1">
    <citation type="journal article" date="2019" name="bioRxiv">
        <title>The Genome of the Zebra Mussel, Dreissena polymorpha: A Resource for Invasive Species Research.</title>
        <authorList>
            <person name="McCartney M.A."/>
            <person name="Auch B."/>
            <person name="Kono T."/>
            <person name="Mallez S."/>
            <person name="Zhang Y."/>
            <person name="Obille A."/>
            <person name="Becker A."/>
            <person name="Abrahante J.E."/>
            <person name="Garbe J."/>
            <person name="Badalamenti J.P."/>
            <person name="Herman A."/>
            <person name="Mangelson H."/>
            <person name="Liachko I."/>
            <person name="Sullivan S."/>
            <person name="Sone E.D."/>
            <person name="Koren S."/>
            <person name="Silverstein K.A.T."/>
            <person name="Beckman K.B."/>
            <person name="Gohl D.M."/>
        </authorList>
    </citation>
    <scope>NUCLEOTIDE SEQUENCE</scope>
    <source>
        <strain evidence="2">Duluth1</strain>
        <tissue evidence="2">Whole animal</tissue>
    </source>
</reference>
<name>A0A9D4EDT9_DREPO</name>
<keyword evidence="3" id="KW-1185">Reference proteome</keyword>
<evidence type="ECO:0000256" key="1">
    <source>
        <dbReference type="SAM" id="MobiDB-lite"/>
    </source>
</evidence>
<sequence>MEDLFEPVVRIEQLRDLQAKYAQEAREKRQTHRENPITSLEPIASVLDQSSAAVDQKGTNCGNINEKCRTDGRIDVRTDVRTTPKKYPSDYGGR</sequence>
<protein>
    <submittedName>
        <fullName evidence="2">Uncharacterized protein</fullName>
    </submittedName>
</protein>
<proteinExistence type="predicted"/>
<feature type="region of interest" description="Disordered" evidence="1">
    <location>
        <begin position="75"/>
        <end position="94"/>
    </location>
</feature>
<accession>A0A9D4EDT9</accession>
<dbReference type="AlphaFoldDB" id="A0A9D4EDT9"/>
<dbReference type="EMBL" id="JAIWYP010000009">
    <property type="protein sequence ID" value="KAH3776831.1"/>
    <property type="molecule type" value="Genomic_DNA"/>
</dbReference>
<comment type="caution">
    <text evidence="2">The sequence shown here is derived from an EMBL/GenBank/DDBJ whole genome shotgun (WGS) entry which is preliminary data.</text>
</comment>
<evidence type="ECO:0000313" key="2">
    <source>
        <dbReference type="EMBL" id="KAH3776831.1"/>
    </source>
</evidence>
<gene>
    <name evidence="2" type="ORF">DPMN_178264</name>
</gene>
<evidence type="ECO:0000313" key="3">
    <source>
        <dbReference type="Proteomes" id="UP000828390"/>
    </source>
</evidence>